<organism evidence="1 2">
    <name type="scientific">Methylobacterium soli</name>
    <dbReference type="NCBI Taxonomy" id="553447"/>
    <lineage>
        <taxon>Bacteria</taxon>
        <taxon>Pseudomonadati</taxon>
        <taxon>Pseudomonadota</taxon>
        <taxon>Alphaproteobacteria</taxon>
        <taxon>Hyphomicrobiales</taxon>
        <taxon>Methylobacteriaceae</taxon>
        <taxon>Methylobacterium</taxon>
    </lineage>
</organism>
<protein>
    <submittedName>
        <fullName evidence="1">Uncharacterized protein</fullName>
    </submittedName>
</protein>
<dbReference type="Pfam" id="PF20099">
    <property type="entry name" value="DUF6489"/>
    <property type="match status" value="1"/>
</dbReference>
<dbReference type="AlphaFoldDB" id="A0A6L3SVF4"/>
<evidence type="ECO:0000313" key="1">
    <source>
        <dbReference type="EMBL" id="KAB1077242.1"/>
    </source>
</evidence>
<sequence>MKVTVEIECTPEEARQFMGLPDLQPMQAAVMAEMEKRVLAEMDRFSPEPLLRSWMSLVPQNSEQMQGAFLKLFQQSFTGSKSKSK</sequence>
<dbReference type="RefSeq" id="WP_151001824.1">
    <property type="nucleotide sequence ID" value="NZ_BPQY01000461.1"/>
</dbReference>
<name>A0A6L3SVF4_9HYPH</name>
<reference evidence="1 2" key="1">
    <citation type="submission" date="2019-09" db="EMBL/GenBank/DDBJ databases">
        <title>YIM 48816 draft genome.</title>
        <authorList>
            <person name="Jiang L."/>
        </authorList>
    </citation>
    <scope>NUCLEOTIDE SEQUENCE [LARGE SCALE GENOMIC DNA]</scope>
    <source>
        <strain evidence="1 2">YIM 48816</strain>
    </source>
</reference>
<keyword evidence="2" id="KW-1185">Reference proteome</keyword>
<dbReference type="OrthoDB" id="5740990at2"/>
<comment type="caution">
    <text evidence="1">The sequence shown here is derived from an EMBL/GenBank/DDBJ whole genome shotgun (WGS) entry which is preliminary data.</text>
</comment>
<dbReference type="InterPro" id="IPR045502">
    <property type="entry name" value="DUF6489"/>
</dbReference>
<gene>
    <name evidence="1" type="ORF">F6X53_19290</name>
</gene>
<dbReference type="EMBL" id="VZZK01000022">
    <property type="protein sequence ID" value="KAB1077242.1"/>
    <property type="molecule type" value="Genomic_DNA"/>
</dbReference>
<dbReference type="Proteomes" id="UP000474159">
    <property type="component" value="Unassembled WGS sequence"/>
</dbReference>
<accession>A0A6L3SVF4</accession>
<proteinExistence type="predicted"/>
<evidence type="ECO:0000313" key="2">
    <source>
        <dbReference type="Proteomes" id="UP000474159"/>
    </source>
</evidence>